<dbReference type="GO" id="GO:0016491">
    <property type="term" value="F:oxidoreductase activity"/>
    <property type="evidence" value="ECO:0007669"/>
    <property type="project" value="UniProtKB-KW"/>
</dbReference>
<dbReference type="PROSITE" id="PS51387">
    <property type="entry name" value="FAD_PCMH"/>
    <property type="match status" value="1"/>
</dbReference>
<dbReference type="GO" id="GO:0071949">
    <property type="term" value="F:FAD binding"/>
    <property type="evidence" value="ECO:0007669"/>
    <property type="project" value="InterPro"/>
</dbReference>
<dbReference type="InterPro" id="IPR016169">
    <property type="entry name" value="FAD-bd_PCMH_sub2"/>
</dbReference>
<dbReference type="EMBL" id="BMEY01000003">
    <property type="protein sequence ID" value="GGA65863.1"/>
    <property type="molecule type" value="Genomic_DNA"/>
</dbReference>
<dbReference type="InterPro" id="IPR016166">
    <property type="entry name" value="FAD-bd_PCMH"/>
</dbReference>
<comment type="caution">
    <text evidence="7">The sequence shown here is derived from an EMBL/GenBank/DDBJ whole genome shotgun (WGS) entry which is preliminary data.</text>
</comment>
<name>A0A916W4N8_9BACI</name>
<dbReference type="AlphaFoldDB" id="A0A916W4N8"/>
<dbReference type="InterPro" id="IPR050416">
    <property type="entry name" value="FAD-linked_Oxidoreductase"/>
</dbReference>
<dbReference type="InterPro" id="IPR006094">
    <property type="entry name" value="Oxid_FAD_bind_N"/>
</dbReference>
<evidence type="ECO:0000256" key="5">
    <source>
        <dbReference type="ARBA" id="ARBA00023002"/>
    </source>
</evidence>
<dbReference type="Gene3D" id="3.40.462.20">
    <property type="match status" value="1"/>
</dbReference>
<evidence type="ECO:0000256" key="2">
    <source>
        <dbReference type="ARBA" id="ARBA00005466"/>
    </source>
</evidence>
<keyword evidence="4" id="KW-0274">FAD</keyword>
<keyword evidence="3" id="KW-0285">Flavoprotein</keyword>
<evidence type="ECO:0000313" key="8">
    <source>
        <dbReference type="Proteomes" id="UP000613512"/>
    </source>
</evidence>
<dbReference type="Gene3D" id="3.30.43.10">
    <property type="entry name" value="Uridine Diphospho-n-acetylenolpyruvylglucosamine Reductase, domain 2"/>
    <property type="match status" value="1"/>
</dbReference>
<dbReference type="RefSeq" id="WP_188383510.1">
    <property type="nucleotide sequence ID" value="NZ_BMEY01000003.1"/>
</dbReference>
<dbReference type="Gene3D" id="3.30.465.10">
    <property type="match status" value="1"/>
</dbReference>
<reference evidence="7" key="2">
    <citation type="submission" date="2020-09" db="EMBL/GenBank/DDBJ databases">
        <authorList>
            <person name="Sun Q."/>
            <person name="Zhou Y."/>
        </authorList>
    </citation>
    <scope>NUCLEOTIDE SEQUENCE</scope>
    <source>
        <strain evidence="7">CGMCC 1.12408</strain>
    </source>
</reference>
<dbReference type="SUPFAM" id="SSF56176">
    <property type="entry name" value="FAD-binding/transporter-associated domain-like"/>
    <property type="match status" value="1"/>
</dbReference>
<comment type="similarity">
    <text evidence="2">Belongs to the oxygen-dependent FAD-linked oxidoreductase family.</text>
</comment>
<dbReference type="InterPro" id="IPR012951">
    <property type="entry name" value="BBE"/>
</dbReference>
<dbReference type="Pfam" id="PF01565">
    <property type="entry name" value="FAD_binding_4"/>
    <property type="match status" value="1"/>
</dbReference>
<sequence length="448" mass="50525">MVDKGINQRSALKIEKDHPLYHLKRMVWNLNIDQYPAVIFECKNEREVVDAVHYALNHGLKITVRGGGFHPAGKSVMDEAVLIDLSHMNNVQIDEVSKIATVEAGARTFEVDNPSQEYGLATPLGIVSNLGVSGTALGGGIGYLRGLYGLTSDNIVGVHIVTGDGQLLYVNQFEHPELFWAVRGAGSNYGVVTKFEFKLHPVGRNVLGLDVVYDFKDLHEIMNKVEVYRQTAVDEIAFNIVLTNKQPDTNEPDEKLVYLYGMYTGELNLYVEEQIIQPLIELATPIEDNVEVMTYMEMQSKYDKYLQGGVGVKGISLFFNEINNQVLDILTSEFEKTDLRVVIQIVELHGQVNRIPLNETAFAIRDASYLMLIDAEVGTNPDEAEDWILHMYQKLLPYSYNQISYLNCSLVNEDIIKNSYSNIIERLVALKKEYDPNNLFASNHKLIE</sequence>
<evidence type="ECO:0000256" key="3">
    <source>
        <dbReference type="ARBA" id="ARBA00022630"/>
    </source>
</evidence>
<evidence type="ECO:0000256" key="4">
    <source>
        <dbReference type="ARBA" id="ARBA00022827"/>
    </source>
</evidence>
<gene>
    <name evidence="7" type="ORF">GCM10008025_07110</name>
</gene>
<dbReference type="InterPro" id="IPR036318">
    <property type="entry name" value="FAD-bd_PCMH-like_sf"/>
</dbReference>
<dbReference type="Pfam" id="PF08031">
    <property type="entry name" value="BBE"/>
    <property type="match status" value="1"/>
</dbReference>
<comment type="cofactor">
    <cofactor evidence="1">
        <name>FAD</name>
        <dbReference type="ChEBI" id="CHEBI:57692"/>
    </cofactor>
</comment>
<proteinExistence type="inferred from homology"/>
<protein>
    <submittedName>
        <fullName evidence="7">FAD-linked oxidase</fullName>
    </submittedName>
</protein>
<evidence type="ECO:0000256" key="1">
    <source>
        <dbReference type="ARBA" id="ARBA00001974"/>
    </source>
</evidence>
<dbReference type="Proteomes" id="UP000613512">
    <property type="component" value="Unassembled WGS sequence"/>
</dbReference>
<dbReference type="PANTHER" id="PTHR42973:SF39">
    <property type="entry name" value="FAD-BINDING PCMH-TYPE DOMAIN-CONTAINING PROTEIN"/>
    <property type="match status" value="1"/>
</dbReference>
<organism evidence="7 8">
    <name type="scientific">Ornithinibacillus halotolerans</name>
    <dbReference type="NCBI Taxonomy" id="1274357"/>
    <lineage>
        <taxon>Bacteria</taxon>
        <taxon>Bacillati</taxon>
        <taxon>Bacillota</taxon>
        <taxon>Bacilli</taxon>
        <taxon>Bacillales</taxon>
        <taxon>Bacillaceae</taxon>
        <taxon>Ornithinibacillus</taxon>
    </lineage>
</organism>
<keyword evidence="5" id="KW-0560">Oxidoreductase</keyword>
<feature type="domain" description="FAD-binding PCMH-type" evidence="6">
    <location>
        <begin position="32"/>
        <end position="202"/>
    </location>
</feature>
<dbReference type="InterPro" id="IPR016167">
    <property type="entry name" value="FAD-bd_PCMH_sub1"/>
</dbReference>
<accession>A0A916W4N8</accession>
<evidence type="ECO:0000313" key="7">
    <source>
        <dbReference type="EMBL" id="GGA65863.1"/>
    </source>
</evidence>
<keyword evidence="8" id="KW-1185">Reference proteome</keyword>
<evidence type="ECO:0000259" key="6">
    <source>
        <dbReference type="PROSITE" id="PS51387"/>
    </source>
</evidence>
<dbReference type="PANTHER" id="PTHR42973">
    <property type="entry name" value="BINDING OXIDOREDUCTASE, PUTATIVE (AFU_ORTHOLOGUE AFUA_1G17690)-RELATED"/>
    <property type="match status" value="1"/>
</dbReference>
<reference evidence="7" key="1">
    <citation type="journal article" date="2014" name="Int. J. Syst. Evol. Microbiol.">
        <title>Complete genome sequence of Corynebacterium casei LMG S-19264T (=DSM 44701T), isolated from a smear-ripened cheese.</title>
        <authorList>
            <consortium name="US DOE Joint Genome Institute (JGI-PGF)"/>
            <person name="Walter F."/>
            <person name="Albersmeier A."/>
            <person name="Kalinowski J."/>
            <person name="Ruckert C."/>
        </authorList>
    </citation>
    <scope>NUCLEOTIDE SEQUENCE</scope>
    <source>
        <strain evidence="7">CGMCC 1.12408</strain>
    </source>
</reference>